<dbReference type="Pfam" id="PF01182">
    <property type="entry name" value="Glucosamine_iso"/>
    <property type="match status" value="1"/>
</dbReference>
<accession>A0A9Q0IML1</accession>
<name>A0A9Q0IML1_9TELE</name>
<dbReference type="InterPro" id="IPR005900">
    <property type="entry name" value="6-phosphogluconolactonase_DevB"/>
</dbReference>
<gene>
    <name evidence="10" type="ORF">NHX12_030240</name>
</gene>
<feature type="domain" description="Glucose-6-phosphate dehydrogenase C-terminal" evidence="9">
    <location>
        <begin position="224"/>
        <end position="511"/>
    </location>
</feature>
<comment type="caution">
    <text evidence="10">The sequence shown here is derived from an EMBL/GenBank/DDBJ whole genome shotgun (WGS) entry which is preliminary data.</text>
</comment>
<proteinExistence type="predicted"/>
<dbReference type="CDD" id="cd01400">
    <property type="entry name" value="6PGL"/>
    <property type="match status" value="1"/>
</dbReference>
<keyword evidence="11" id="KW-1185">Reference proteome</keyword>
<dbReference type="Pfam" id="PF00479">
    <property type="entry name" value="G6PD_N"/>
    <property type="match status" value="1"/>
</dbReference>
<reference evidence="10" key="1">
    <citation type="submission" date="2022-07" db="EMBL/GenBank/DDBJ databases">
        <title>Chromosome-level genome of Muraenolepis orangiensis.</title>
        <authorList>
            <person name="Kim J."/>
        </authorList>
    </citation>
    <scope>NUCLEOTIDE SEQUENCE</scope>
    <source>
        <strain evidence="10">KU_S4_2022</strain>
        <tissue evidence="10">Muscle</tissue>
    </source>
</reference>
<dbReference type="InterPro" id="IPR036291">
    <property type="entry name" value="NAD(P)-bd_dom_sf"/>
</dbReference>
<dbReference type="Gene3D" id="3.40.50.1360">
    <property type="match status" value="1"/>
</dbReference>
<evidence type="ECO:0000256" key="1">
    <source>
        <dbReference type="ARBA" id="ARBA00004959"/>
    </source>
</evidence>
<evidence type="ECO:0008006" key="12">
    <source>
        <dbReference type="Google" id="ProtNLM"/>
    </source>
</evidence>
<dbReference type="InterPro" id="IPR019796">
    <property type="entry name" value="G6P_DH_AS"/>
</dbReference>
<dbReference type="PANTHER" id="PTHR23429">
    <property type="entry name" value="GLUCOSE-6-PHOSPHATE 1-DEHYDROGENASE G6PD"/>
    <property type="match status" value="1"/>
</dbReference>
<dbReference type="Gene3D" id="3.30.360.10">
    <property type="entry name" value="Dihydrodipicolinate Reductase, domain 2"/>
    <property type="match status" value="1"/>
</dbReference>
<dbReference type="EMBL" id="JANIIK010000046">
    <property type="protein sequence ID" value="KAJ3602486.1"/>
    <property type="molecule type" value="Genomic_DNA"/>
</dbReference>
<dbReference type="SUPFAM" id="SSF100950">
    <property type="entry name" value="NagB/RpiA/CoA transferase-like"/>
    <property type="match status" value="1"/>
</dbReference>
<evidence type="ECO:0000259" key="7">
    <source>
        <dbReference type="Pfam" id="PF00479"/>
    </source>
</evidence>
<keyword evidence="3" id="KW-0521">NADP</keyword>
<dbReference type="InterPro" id="IPR037171">
    <property type="entry name" value="NagB/RpiA_transferase-like"/>
</dbReference>
<dbReference type="AlphaFoldDB" id="A0A9Q0IML1"/>
<dbReference type="GO" id="GO:0009051">
    <property type="term" value="P:pentose-phosphate shunt, oxidative branch"/>
    <property type="evidence" value="ECO:0007669"/>
    <property type="project" value="TreeGrafter"/>
</dbReference>
<dbReference type="GO" id="GO:0004345">
    <property type="term" value="F:glucose-6-phosphate dehydrogenase activity"/>
    <property type="evidence" value="ECO:0007669"/>
    <property type="project" value="InterPro"/>
</dbReference>
<dbReference type="InterPro" id="IPR022675">
    <property type="entry name" value="G6P_DH_C"/>
</dbReference>
<comment type="pathway">
    <text evidence="1">Carbohydrate degradation; pentose phosphate pathway.</text>
</comment>
<dbReference type="NCBIfam" id="TIGR01198">
    <property type="entry name" value="pgl"/>
    <property type="match status" value="1"/>
</dbReference>
<dbReference type="Gene3D" id="3.40.50.720">
    <property type="entry name" value="NAD(P)-binding Rossmann-like Domain"/>
    <property type="match status" value="1"/>
</dbReference>
<dbReference type="PROSITE" id="PS00069">
    <property type="entry name" value="G6P_DEHYDROGENASE"/>
    <property type="match status" value="1"/>
</dbReference>
<evidence type="ECO:0000256" key="4">
    <source>
        <dbReference type="ARBA" id="ARBA00023002"/>
    </source>
</evidence>
<dbReference type="Proteomes" id="UP001148018">
    <property type="component" value="Unassembled WGS sequence"/>
</dbReference>
<dbReference type="SUPFAM" id="SSF51735">
    <property type="entry name" value="NAD(P)-binding Rossmann-fold domains"/>
    <property type="match status" value="1"/>
</dbReference>
<dbReference type="InterPro" id="IPR022674">
    <property type="entry name" value="G6P_DH_NAD-bd"/>
</dbReference>
<sequence>MWTVLKLLPLLAIYSAQRGEAAEGKETQRAGHVSVVIVGGTGDLAKKYLWQGFFQLYTTQVDGGHTFSFYGGGLSPEEQATPVLFEVLKNVSCSADTPALRCALLKDQFLHLAQYRQLKTPEDYGALGRHIQERLQGEGVEEAGRLFYLSVPAFAYADIADKVNNGCRPAGGAWLRVVLEKPFGHDLRSAQTLATQLGGSLKEEEMYRIDHYLGKQVVSNILQFRKINQKSLDPIWNKRHIERVEIILKETLDVKGRIPFYDQYGVIRDVMQNHLTEIMTLLTMTVPKNLSNSQEALRNKLQIFSLLQPVGMRRAVIGQYQAYNGEVREELNKTSEQFSITPTFAAVLMHIDTAQYDGVPILLSSGKMLDERVAYARVLFKSDIFCVQNPHNIHCKPKQIVFHFGHGSLQHSAVLVSKNLFKPALIGSEWREVTEHVDATMLGLPISDYYVQAPKVEREAYAELIGQILSGRKDCFISAENLLASWGLWTPLLHSLSGSFPRIYPGGEDNGNLLDFRLRGTEISYASDAVVIIHPEHMGGSAASAESFQVVQGKFRSDNMVSAWGQELIAKLATDLQTVAEAAVSEGGAFHLALSGGSSPVALFQRLVEHHFTFPWRKTHLWMVDERCMPLREPESNFHNLHEQLLQHIKIPYYNIHPMPVLLNQRLCVEEDGGALLYEKEIAHLVNGSRFHFVLLGVGLDGHTASLFPGEKAHERHGDSLVALTESPVKPHQRMSLTLKTINNAQRVGLLVIGKMKHELLTQLSRVKNNPDKWPVTGVHPANGKLVWYLDYDALLG</sequence>
<dbReference type="InterPro" id="IPR006148">
    <property type="entry name" value="Glc/Gal-6P_isomerase"/>
</dbReference>
<dbReference type="GO" id="GO:0050661">
    <property type="term" value="F:NADP binding"/>
    <property type="evidence" value="ECO:0007669"/>
    <property type="project" value="InterPro"/>
</dbReference>
<evidence type="ECO:0000256" key="6">
    <source>
        <dbReference type="SAM" id="SignalP"/>
    </source>
</evidence>
<evidence type="ECO:0000259" key="9">
    <source>
        <dbReference type="Pfam" id="PF02781"/>
    </source>
</evidence>
<evidence type="ECO:0000313" key="11">
    <source>
        <dbReference type="Proteomes" id="UP001148018"/>
    </source>
</evidence>
<dbReference type="SUPFAM" id="SSF55347">
    <property type="entry name" value="Glyceraldehyde-3-phosphate dehydrogenase-like, C-terminal domain"/>
    <property type="match status" value="1"/>
</dbReference>
<dbReference type="Pfam" id="PF02781">
    <property type="entry name" value="G6PD_C"/>
    <property type="match status" value="1"/>
</dbReference>
<evidence type="ECO:0000259" key="8">
    <source>
        <dbReference type="Pfam" id="PF01182"/>
    </source>
</evidence>
<dbReference type="GO" id="GO:0017057">
    <property type="term" value="F:6-phosphogluconolactonase activity"/>
    <property type="evidence" value="ECO:0007669"/>
    <property type="project" value="InterPro"/>
</dbReference>
<dbReference type="PRINTS" id="PR00079">
    <property type="entry name" value="G6PDHDRGNASE"/>
</dbReference>
<evidence type="ECO:0000313" key="10">
    <source>
        <dbReference type="EMBL" id="KAJ3602486.1"/>
    </source>
</evidence>
<feature type="domain" description="Glucosamine/galactosamine-6-phosphate isomerase" evidence="8">
    <location>
        <begin position="566"/>
        <end position="788"/>
    </location>
</feature>
<evidence type="ECO:0000256" key="2">
    <source>
        <dbReference type="ARBA" id="ARBA00022526"/>
    </source>
</evidence>
<keyword evidence="2" id="KW-0313">Glucose metabolism</keyword>
<dbReference type="OrthoDB" id="60984at2759"/>
<dbReference type="GO" id="GO:0005783">
    <property type="term" value="C:endoplasmic reticulum"/>
    <property type="evidence" value="ECO:0007669"/>
    <property type="project" value="TreeGrafter"/>
</dbReference>
<feature type="chain" id="PRO_5040491583" description="GDH/6PGL endoplasmic bifunctional protein" evidence="6">
    <location>
        <begin position="22"/>
        <end position="797"/>
    </location>
</feature>
<feature type="signal peptide" evidence="6">
    <location>
        <begin position="1"/>
        <end position="21"/>
    </location>
</feature>
<evidence type="ECO:0000256" key="3">
    <source>
        <dbReference type="ARBA" id="ARBA00022857"/>
    </source>
</evidence>
<dbReference type="PANTHER" id="PTHR23429:SF7">
    <property type="entry name" value="GDH_6PGL ENDOPLASMIC BIFUNCTIONAL PROTEIN"/>
    <property type="match status" value="1"/>
</dbReference>
<keyword evidence="6" id="KW-0732">Signal</keyword>
<protein>
    <recommendedName>
        <fullName evidence="12">GDH/6PGL endoplasmic bifunctional protein</fullName>
    </recommendedName>
</protein>
<keyword evidence="5" id="KW-0119">Carbohydrate metabolism</keyword>
<dbReference type="InterPro" id="IPR001282">
    <property type="entry name" value="G6P_DH"/>
</dbReference>
<dbReference type="GO" id="GO:0006006">
    <property type="term" value="P:glucose metabolic process"/>
    <property type="evidence" value="ECO:0007669"/>
    <property type="project" value="UniProtKB-KW"/>
</dbReference>
<keyword evidence="4" id="KW-0560">Oxidoreductase</keyword>
<organism evidence="10 11">
    <name type="scientific">Muraenolepis orangiensis</name>
    <name type="common">Patagonian moray cod</name>
    <dbReference type="NCBI Taxonomy" id="630683"/>
    <lineage>
        <taxon>Eukaryota</taxon>
        <taxon>Metazoa</taxon>
        <taxon>Chordata</taxon>
        <taxon>Craniata</taxon>
        <taxon>Vertebrata</taxon>
        <taxon>Euteleostomi</taxon>
        <taxon>Actinopterygii</taxon>
        <taxon>Neopterygii</taxon>
        <taxon>Teleostei</taxon>
        <taxon>Neoteleostei</taxon>
        <taxon>Acanthomorphata</taxon>
        <taxon>Zeiogadaria</taxon>
        <taxon>Gadariae</taxon>
        <taxon>Gadiformes</taxon>
        <taxon>Muraenolepidoidei</taxon>
        <taxon>Muraenolepididae</taxon>
        <taxon>Muraenolepis</taxon>
    </lineage>
</organism>
<evidence type="ECO:0000256" key="5">
    <source>
        <dbReference type="ARBA" id="ARBA00023277"/>
    </source>
</evidence>
<feature type="domain" description="Glucose-6-phosphate dehydrogenase NAD-binding" evidence="7">
    <location>
        <begin position="36"/>
        <end position="220"/>
    </location>
</feature>